<feature type="region of interest" description="Disordered" evidence="1">
    <location>
        <begin position="233"/>
        <end position="314"/>
    </location>
</feature>
<protein>
    <recommendedName>
        <fullName evidence="5">TPR repeat-containing protein</fullName>
    </recommendedName>
</protein>
<sequence>MSKHYHWRYTILCLTLLCSLGLQAEPRQISLKPFSKGNYLLAKDSYAKAAEHWQRLSILLISNPQNLSPQEMWQTAGLAASLAAIAADKEADPIAYQHWADSTRYLLTGGTNWSQLRQQLHQRYEIANTQLSVAMQVNDINGGIDATLDLELSVLQIWNDKLNLFEFNSPKLGLNRFDQPAAALLPPHNSPQFGDQAPVATNRQQKRLSGIQTNISKTPTFGFAPANEISKKYDPAQQPSTSETGISAAAQQNQLQQSTQQQSTRQQNPMAKSNLGTAPNPNVAAKQKRQIEPITTQTKTPQESKNNEQHPEQK</sequence>
<dbReference type="EMBL" id="CP000931">
    <property type="protein sequence ID" value="ABZ78535.1"/>
    <property type="molecule type" value="Genomic_DNA"/>
</dbReference>
<accession>B0TKE9</accession>
<organism evidence="3 4">
    <name type="scientific">Shewanella halifaxensis (strain HAW-EB4)</name>
    <dbReference type="NCBI Taxonomy" id="458817"/>
    <lineage>
        <taxon>Bacteria</taxon>
        <taxon>Pseudomonadati</taxon>
        <taxon>Pseudomonadota</taxon>
        <taxon>Gammaproteobacteria</taxon>
        <taxon>Alteromonadales</taxon>
        <taxon>Shewanellaceae</taxon>
        <taxon>Shewanella</taxon>
    </lineage>
</organism>
<name>B0TKE9_SHEHH</name>
<dbReference type="STRING" id="458817.Shal_3995"/>
<gene>
    <name evidence="3" type="ordered locus">Shal_3995</name>
</gene>
<feature type="signal peptide" evidence="2">
    <location>
        <begin position="1"/>
        <end position="24"/>
    </location>
</feature>
<evidence type="ECO:0000313" key="4">
    <source>
        <dbReference type="Proteomes" id="UP000001317"/>
    </source>
</evidence>
<feature type="chain" id="PRO_5002753370" description="TPR repeat-containing protein" evidence="2">
    <location>
        <begin position="25"/>
        <end position="314"/>
    </location>
</feature>
<evidence type="ECO:0000313" key="3">
    <source>
        <dbReference type="EMBL" id="ABZ78535.1"/>
    </source>
</evidence>
<dbReference type="HOGENOM" id="CLU_056166_0_0_6"/>
<dbReference type="OrthoDB" id="5829988at2"/>
<keyword evidence="2" id="KW-0732">Signal</keyword>
<dbReference type="eggNOG" id="ENOG5033Y7V">
    <property type="taxonomic scope" value="Bacteria"/>
</dbReference>
<dbReference type="RefSeq" id="WP_012279052.1">
    <property type="nucleotide sequence ID" value="NC_010334.1"/>
</dbReference>
<feature type="compositionally biased region" description="Polar residues" evidence="1">
    <location>
        <begin position="293"/>
        <end position="304"/>
    </location>
</feature>
<feature type="compositionally biased region" description="Basic and acidic residues" evidence="1">
    <location>
        <begin position="305"/>
        <end position="314"/>
    </location>
</feature>
<dbReference type="Proteomes" id="UP000001317">
    <property type="component" value="Chromosome"/>
</dbReference>
<evidence type="ECO:0000256" key="2">
    <source>
        <dbReference type="SAM" id="SignalP"/>
    </source>
</evidence>
<feature type="region of interest" description="Disordered" evidence="1">
    <location>
        <begin position="186"/>
        <end position="205"/>
    </location>
</feature>
<evidence type="ECO:0008006" key="5">
    <source>
        <dbReference type="Google" id="ProtNLM"/>
    </source>
</evidence>
<feature type="compositionally biased region" description="Low complexity" evidence="1">
    <location>
        <begin position="251"/>
        <end position="268"/>
    </location>
</feature>
<feature type="compositionally biased region" description="Polar residues" evidence="1">
    <location>
        <begin position="269"/>
        <end position="280"/>
    </location>
</feature>
<reference evidence="3" key="1">
    <citation type="submission" date="2008-01" db="EMBL/GenBank/DDBJ databases">
        <title>Complete sequence of Shewanella halifaxensis HAW-EB4.</title>
        <authorList>
            <consortium name="US DOE Joint Genome Institute"/>
            <person name="Copeland A."/>
            <person name="Lucas S."/>
            <person name="Lapidus A."/>
            <person name="Glavina del Rio T."/>
            <person name="Dalin E."/>
            <person name="Tice H."/>
            <person name="Bruce D."/>
            <person name="Goodwin L."/>
            <person name="Pitluck S."/>
            <person name="Sims D."/>
            <person name="Brettin T."/>
            <person name="Detter J.C."/>
            <person name="Han C."/>
            <person name="Kuske C.R."/>
            <person name="Schmutz J."/>
            <person name="Larimer F."/>
            <person name="Land M."/>
            <person name="Hauser L."/>
            <person name="Kyrpides N."/>
            <person name="Kim E."/>
            <person name="Zhao J.-S."/>
            <person name="Richardson P."/>
        </authorList>
    </citation>
    <scope>NUCLEOTIDE SEQUENCE [LARGE SCALE GENOMIC DNA]</scope>
    <source>
        <strain evidence="3">HAW-EB4</strain>
    </source>
</reference>
<keyword evidence="4" id="KW-1185">Reference proteome</keyword>
<dbReference type="AlphaFoldDB" id="B0TKE9"/>
<proteinExistence type="predicted"/>
<dbReference type="KEGG" id="shl:Shal_3995"/>
<evidence type="ECO:0000256" key="1">
    <source>
        <dbReference type="SAM" id="MobiDB-lite"/>
    </source>
</evidence>